<dbReference type="PANTHER" id="PTHR37326">
    <property type="entry name" value="BLL3975 PROTEIN"/>
    <property type="match status" value="1"/>
</dbReference>
<dbReference type="OrthoDB" id="9782876at2"/>
<dbReference type="GO" id="GO:0016788">
    <property type="term" value="F:hydrolase activity, acting on ester bonds"/>
    <property type="evidence" value="ECO:0007669"/>
    <property type="project" value="InterPro"/>
</dbReference>
<organism evidence="7 8">
    <name type="scientific">Seongchinamella sediminis</name>
    <dbReference type="NCBI Taxonomy" id="2283635"/>
    <lineage>
        <taxon>Bacteria</taxon>
        <taxon>Pseudomonadati</taxon>
        <taxon>Pseudomonadota</taxon>
        <taxon>Gammaproteobacteria</taxon>
        <taxon>Cellvibrionales</taxon>
        <taxon>Halieaceae</taxon>
        <taxon>Seongchinamella</taxon>
    </lineage>
</organism>
<feature type="compositionally biased region" description="Low complexity" evidence="5">
    <location>
        <begin position="412"/>
        <end position="424"/>
    </location>
</feature>
<dbReference type="AlphaFoldDB" id="A0A3L7E487"/>
<protein>
    <submittedName>
        <fullName evidence="7">Succinylglutamate desuccinylase</fullName>
    </submittedName>
</protein>
<dbReference type="Gene3D" id="3.40.630.10">
    <property type="entry name" value="Zn peptidases"/>
    <property type="match status" value="1"/>
</dbReference>
<evidence type="ECO:0000313" key="8">
    <source>
        <dbReference type="Proteomes" id="UP000265509"/>
    </source>
</evidence>
<sequence length="448" mass="47892">MSIIARTDASILLLTVLLARAPAIPATEEESAPAPAASVEQLPQAESVDLEDPVPVAEPEPAVEAAPPAVEPAPPAAETAAAPPLVLLGREVRPGTATRLSWSPAQSFEGLASPTPVLVVHGAKPGPVLCLTAALHGDEINGIEIVRRVLYAIEPQDLSGSVIGVPIVNMQGFQRGSRYLPDRRDLNRYFPGYEKGSAAARIAHSFFNEVIQYCSALIDLHTGSFDRTNLPQLRADLSNQAVLDLTQGFGATTILHSAGAEGTLRRSATERGIPAVTVEAGGPVRLQEDAIRHSVKSVKTLMNHLGMVDTRRNWGAREPVYYESRWVRADSGGILQSAVKLGERVDQDERLGTVINPITNVSTDILSPFPGRVLGMAYDQVVMPGYAAYHIGINAPLEELPIEEPDAPVDTPPEQTEAEPATESPADDDVEEDLQAPQEAPVDEPEFD</sequence>
<keyword evidence="4" id="KW-0862">Zinc</keyword>
<evidence type="ECO:0000313" key="7">
    <source>
        <dbReference type="EMBL" id="RLQ23281.1"/>
    </source>
</evidence>
<evidence type="ECO:0000256" key="3">
    <source>
        <dbReference type="ARBA" id="ARBA00022801"/>
    </source>
</evidence>
<dbReference type="RefSeq" id="WP_117952459.1">
    <property type="nucleotide sequence ID" value="NZ_QRAN01000002.1"/>
</dbReference>
<reference evidence="7 8" key="1">
    <citation type="submission" date="2018-07" db="EMBL/GenBank/DDBJ databases">
        <title>Halioglobus sp. genome submission.</title>
        <authorList>
            <person name="Ye M.-Q."/>
            <person name="Du Z.-J."/>
        </authorList>
    </citation>
    <scope>NUCLEOTIDE SEQUENCE [LARGE SCALE GENOMIC DNA]</scope>
    <source>
        <strain evidence="7 8">U0301</strain>
    </source>
</reference>
<dbReference type="SUPFAM" id="SSF53187">
    <property type="entry name" value="Zn-dependent exopeptidases"/>
    <property type="match status" value="1"/>
</dbReference>
<feature type="region of interest" description="Disordered" evidence="5">
    <location>
        <begin position="401"/>
        <end position="448"/>
    </location>
</feature>
<feature type="region of interest" description="Disordered" evidence="5">
    <location>
        <begin position="27"/>
        <end position="53"/>
    </location>
</feature>
<feature type="compositionally biased region" description="Acidic residues" evidence="5">
    <location>
        <begin position="425"/>
        <end position="434"/>
    </location>
</feature>
<evidence type="ECO:0000256" key="5">
    <source>
        <dbReference type="SAM" id="MobiDB-lite"/>
    </source>
</evidence>
<feature type="compositionally biased region" description="Low complexity" evidence="5">
    <location>
        <begin position="27"/>
        <end position="40"/>
    </location>
</feature>
<dbReference type="Pfam" id="PF24827">
    <property type="entry name" value="AstE_AspA_cat"/>
    <property type="match status" value="1"/>
</dbReference>
<dbReference type="InterPro" id="IPR055438">
    <property type="entry name" value="AstE_AspA_cat"/>
</dbReference>
<dbReference type="PANTHER" id="PTHR37326:SF2">
    <property type="entry name" value="SUCCINYLGLUTAMATE DESUCCINYLASE_ASPARTOACYLASE FAMILY PROTEIN"/>
    <property type="match status" value="1"/>
</dbReference>
<gene>
    <name evidence="7" type="ORF">DWB85_01630</name>
</gene>
<evidence type="ECO:0000256" key="1">
    <source>
        <dbReference type="ARBA" id="ARBA00001947"/>
    </source>
</evidence>
<name>A0A3L7E487_9GAMM</name>
<evidence type="ECO:0000256" key="2">
    <source>
        <dbReference type="ARBA" id="ARBA00022723"/>
    </source>
</evidence>
<keyword evidence="2" id="KW-0479">Metal-binding</keyword>
<accession>A0A3L7E487</accession>
<keyword evidence="8" id="KW-1185">Reference proteome</keyword>
<dbReference type="InterPro" id="IPR053138">
    <property type="entry name" value="N-alpha-Ac-DABA_deacetylase"/>
</dbReference>
<evidence type="ECO:0000256" key="4">
    <source>
        <dbReference type="ARBA" id="ARBA00022833"/>
    </source>
</evidence>
<evidence type="ECO:0000259" key="6">
    <source>
        <dbReference type="Pfam" id="PF24827"/>
    </source>
</evidence>
<keyword evidence="3" id="KW-0378">Hydrolase</keyword>
<dbReference type="EMBL" id="QRAN01000002">
    <property type="protein sequence ID" value="RLQ23281.1"/>
    <property type="molecule type" value="Genomic_DNA"/>
</dbReference>
<feature type="domain" description="Succinylglutamate desuccinylase/Aspartoacylase catalytic" evidence="6">
    <location>
        <begin position="125"/>
        <end position="305"/>
    </location>
</feature>
<comment type="cofactor">
    <cofactor evidence="1">
        <name>Zn(2+)</name>
        <dbReference type="ChEBI" id="CHEBI:29105"/>
    </cofactor>
</comment>
<dbReference type="Proteomes" id="UP000265509">
    <property type="component" value="Unassembled WGS sequence"/>
</dbReference>
<comment type="caution">
    <text evidence="7">The sequence shown here is derived from an EMBL/GenBank/DDBJ whole genome shotgun (WGS) entry which is preliminary data.</text>
</comment>
<dbReference type="GO" id="GO:0046872">
    <property type="term" value="F:metal ion binding"/>
    <property type="evidence" value="ECO:0007669"/>
    <property type="project" value="UniProtKB-KW"/>
</dbReference>
<proteinExistence type="predicted"/>
<dbReference type="CDD" id="cd06251">
    <property type="entry name" value="M14_ASTE_ASPA-like"/>
    <property type="match status" value="1"/>
</dbReference>